<feature type="region of interest" description="Disordered" evidence="1">
    <location>
        <begin position="1"/>
        <end position="196"/>
    </location>
</feature>
<sequence length="208" mass="21883">MPNNQTDQRPQPAGIRRTSSQHLPQQVGSPRRGAGTSESRDSSTPNADGDAGLDKPRARRQKWSPQEQALSTNATKVSSSPRGTSATAQAMTATAHQGTAEELATDPNNGFEPMPRARKSRWQDGTPAMTNSQAAVGASTTQTRGATNNARVGPSGQQSRRALGSREGGGVSDATGEVEKVNELVKQPETRPIGQEQLVAEVKGIYAG</sequence>
<feature type="compositionally biased region" description="Basic and acidic residues" evidence="1">
    <location>
        <begin position="177"/>
        <end position="189"/>
    </location>
</feature>
<protein>
    <submittedName>
        <fullName evidence="2">Uncharacterized protein</fullName>
    </submittedName>
</protein>
<accession>L7IPL3</accession>
<feature type="non-terminal residue" evidence="2">
    <location>
        <position position="208"/>
    </location>
</feature>
<evidence type="ECO:0000313" key="2">
    <source>
        <dbReference type="EMBL" id="ELQ57886.1"/>
    </source>
</evidence>
<proteinExistence type="predicted"/>
<feature type="compositionally biased region" description="Polar residues" evidence="1">
    <location>
        <begin position="17"/>
        <end position="28"/>
    </location>
</feature>
<name>L7IPL3_PYRO1</name>
<dbReference type="AlphaFoldDB" id="L7IPL3"/>
<feature type="compositionally biased region" description="Polar residues" evidence="1">
    <location>
        <begin position="63"/>
        <end position="82"/>
    </location>
</feature>
<organism>
    <name type="scientific">Pyricularia oryzae (strain P131)</name>
    <name type="common">Rice blast fungus</name>
    <name type="synonym">Magnaporthe oryzae</name>
    <dbReference type="NCBI Taxonomy" id="1143193"/>
    <lineage>
        <taxon>Eukaryota</taxon>
        <taxon>Fungi</taxon>
        <taxon>Dikarya</taxon>
        <taxon>Ascomycota</taxon>
        <taxon>Pezizomycotina</taxon>
        <taxon>Sordariomycetes</taxon>
        <taxon>Sordariomycetidae</taxon>
        <taxon>Magnaporthales</taxon>
        <taxon>Pyriculariaceae</taxon>
        <taxon>Pyricularia</taxon>
    </lineage>
</organism>
<feature type="compositionally biased region" description="Polar residues" evidence="1">
    <location>
        <begin position="128"/>
        <end position="160"/>
    </location>
</feature>
<dbReference type="EMBL" id="JH795306">
    <property type="protein sequence ID" value="ELQ57886.1"/>
    <property type="molecule type" value="Genomic_DNA"/>
</dbReference>
<evidence type="ECO:0000256" key="1">
    <source>
        <dbReference type="SAM" id="MobiDB-lite"/>
    </source>
</evidence>
<gene>
    <name evidence="2" type="ORF">OOW_P131scaffold01812g1</name>
</gene>
<feature type="compositionally biased region" description="Low complexity" evidence="1">
    <location>
        <begin position="83"/>
        <end position="100"/>
    </location>
</feature>
<reference evidence="2" key="1">
    <citation type="journal article" date="2012" name="PLoS Genet.">
        <title>Comparative analysis of the genomes of two field isolates of the rice blast fungus Magnaporthe oryzae.</title>
        <authorList>
            <person name="Xue M."/>
            <person name="Yang J."/>
            <person name="Li Z."/>
            <person name="Hu S."/>
            <person name="Yao N."/>
            <person name="Dean R.A."/>
            <person name="Zhao W."/>
            <person name="Shen M."/>
            <person name="Zhang H."/>
            <person name="Li C."/>
            <person name="Liu L."/>
            <person name="Cao L."/>
            <person name="Xu X."/>
            <person name="Xing Y."/>
            <person name="Hsiang T."/>
            <person name="Zhang Z."/>
            <person name="Xu J.R."/>
            <person name="Peng Y.L."/>
        </authorList>
    </citation>
    <scope>NUCLEOTIDE SEQUENCE [LARGE SCALE GENOMIC DNA]</scope>
    <source>
        <strain evidence="2">P131</strain>
    </source>
</reference>